<dbReference type="Proteomes" id="UP000239203">
    <property type="component" value="Unassembled WGS sequence"/>
</dbReference>
<feature type="region of interest" description="Disordered" evidence="1">
    <location>
        <begin position="1"/>
        <end position="27"/>
    </location>
</feature>
<accession>A0A2S6H0P3</accession>
<keyword evidence="3" id="KW-1185">Reference proteome</keyword>
<sequence length="128" mass="13501">MATSVAPTPFPTAFDRPRPRRAATAAVRPATPVRIGLRLRSAIERVLPAITAPTAAAELRAGLAWTAASGETCRITRPVDEVRSAITALRSGDVDTARTALDHALAALLEAPTLPAPRPATSFERRSI</sequence>
<proteinExistence type="predicted"/>
<evidence type="ECO:0000313" key="3">
    <source>
        <dbReference type="Proteomes" id="UP000239203"/>
    </source>
</evidence>
<protein>
    <submittedName>
        <fullName evidence="2">Uncharacterized protein</fullName>
    </submittedName>
</protein>
<gene>
    <name evidence="2" type="ORF">CLV40_101172</name>
</gene>
<dbReference type="OrthoDB" id="3701291at2"/>
<organism evidence="2 3">
    <name type="scientific">Actinokineospora auranticolor</name>
    <dbReference type="NCBI Taxonomy" id="155976"/>
    <lineage>
        <taxon>Bacteria</taxon>
        <taxon>Bacillati</taxon>
        <taxon>Actinomycetota</taxon>
        <taxon>Actinomycetes</taxon>
        <taxon>Pseudonocardiales</taxon>
        <taxon>Pseudonocardiaceae</taxon>
        <taxon>Actinokineospora</taxon>
    </lineage>
</organism>
<dbReference type="RefSeq" id="WP_104475926.1">
    <property type="nucleotide sequence ID" value="NZ_CP154825.1"/>
</dbReference>
<name>A0A2S6H0P3_9PSEU</name>
<reference evidence="2 3" key="1">
    <citation type="submission" date="2018-02" db="EMBL/GenBank/DDBJ databases">
        <title>Genomic Encyclopedia of Archaeal and Bacterial Type Strains, Phase II (KMG-II): from individual species to whole genera.</title>
        <authorList>
            <person name="Goeker M."/>
        </authorList>
    </citation>
    <scope>NUCLEOTIDE SEQUENCE [LARGE SCALE GENOMIC DNA]</scope>
    <source>
        <strain evidence="2 3">YU 961-1</strain>
    </source>
</reference>
<evidence type="ECO:0000313" key="2">
    <source>
        <dbReference type="EMBL" id="PPK70986.1"/>
    </source>
</evidence>
<dbReference type="EMBL" id="PTIX01000001">
    <property type="protein sequence ID" value="PPK70986.1"/>
    <property type="molecule type" value="Genomic_DNA"/>
</dbReference>
<dbReference type="AlphaFoldDB" id="A0A2S6H0P3"/>
<evidence type="ECO:0000256" key="1">
    <source>
        <dbReference type="SAM" id="MobiDB-lite"/>
    </source>
</evidence>
<comment type="caution">
    <text evidence="2">The sequence shown here is derived from an EMBL/GenBank/DDBJ whole genome shotgun (WGS) entry which is preliminary data.</text>
</comment>